<name>A0ABQ2EPQ9_9DEIO</name>
<keyword evidence="11" id="KW-1185">Reference proteome</keyword>
<gene>
    <name evidence="10" type="ORF">GCM10008955_11350</name>
</gene>
<feature type="domain" description="PAS" evidence="8">
    <location>
        <begin position="483"/>
        <end position="553"/>
    </location>
</feature>
<dbReference type="PROSITE" id="PS50112">
    <property type="entry name" value="PAS"/>
    <property type="match status" value="3"/>
</dbReference>
<feature type="domain" description="PAS" evidence="8">
    <location>
        <begin position="745"/>
        <end position="795"/>
    </location>
</feature>
<dbReference type="SMART" id="SM00091">
    <property type="entry name" value="PAS"/>
    <property type="match status" value="4"/>
</dbReference>
<dbReference type="Gene3D" id="3.30.565.10">
    <property type="entry name" value="Histidine kinase-like ATPase, C-terminal domain"/>
    <property type="match status" value="1"/>
</dbReference>
<evidence type="ECO:0000313" key="10">
    <source>
        <dbReference type="EMBL" id="GGK19645.1"/>
    </source>
</evidence>
<dbReference type="InterPro" id="IPR005467">
    <property type="entry name" value="His_kinase_dom"/>
</dbReference>
<reference evidence="11" key="1">
    <citation type="journal article" date="2019" name="Int. J. Syst. Evol. Microbiol.">
        <title>The Global Catalogue of Microorganisms (GCM) 10K type strain sequencing project: providing services to taxonomists for standard genome sequencing and annotation.</title>
        <authorList>
            <consortium name="The Broad Institute Genomics Platform"/>
            <consortium name="The Broad Institute Genome Sequencing Center for Infectious Disease"/>
            <person name="Wu L."/>
            <person name="Ma J."/>
        </authorList>
    </citation>
    <scope>NUCLEOTIDE SEQUENCE [LARGE SCALE GENOMIC DNA]</scope>
    <source>
        <strain evidence="11">JCM 30331</strain>
    </source>
</reference>
<dbReference type="Pfam" id="PF08448">
    <property type="entry name" value="PAS_4"/>
    <property type="match status" value="3"/>
</dbReference>
<dbReference type="PRINTS" id="PR00344">
    <property type="entry name" value="BCTRLSENSOR"/>
</dbReference>
<dbReference type="NCBIfam" id="TIGR00229">
    <property type="entry name" value="sensory_box"/>
    <property type="match status" value="3"/>
</dbReference>
<accession>A0ABQ2EPQ9</accession>
<dbReference type="InterPro" id="IPR003018">
    <property type="entry name" value="GAF"/>
</dbReference>
<keyword evidence="6" id="KW-0175">Coiled coil</keyword>
<dbReference type="InterPro" id="IPR036097">
    <property type="entry name" value="HisK_dim/P_sf"/>
</dbReference>
<feature type="domain" description="PAS" evidence="8">
    <location>
        <begin position="627"/>
        <end position="701"/>
    </location>
</feature>
<dbReference type="SUPFAM" id="SSF47384">
    <property type="entry name" value="Homodimeric domain of signal transducing histidine kinase"/>
    <property type="match status" value="1"/>
</dbReference>
<dbReference type="InterPro" id="IPR052162">
    <property type="entry name" value="Sensor_kinase/Photoreceptor"/>
</dbReference>
<dbReference type="CDD" id="cd00130">
    <property type="entry name" value="PAS"/>
    <property type="match status" value="4"/>
</dbReference>
<dbReference type="Proteomes" id="UP000647587">
    <property type="component" value="Unassembled WGS sequence"/>
</dbReference>
<dbReference type="SUPFAM" id="SSF55781">
    <property type="entry name" value="GAF domain-like"/>
    <property type="match status" value="3"/>
</dbReference>
<dbReference type="PANTHER" id="PTHR43304">
    <property type="entry name" value="PHYTOCHROME-LIKE PROTEIN CPH1"/>
    <property type="match status" value="1"/>
</dbReference>
<dbReference type="PANTHER" id="PTHR43304:SF1">
    <property type="entry name" value="PAC DOMAIN-CONTAINING PROTEIN"/>
    <property type="match status" value="1"/>
</dbReference>
<protein>
    <recommendedName>
        <fullName evidence="2">histidine kinase</fullName>
        <ecNumber evidence="2">2.7.13.3</ecNumber>
    </recommendedName>
</protein>
<comment type="catalytic activity">
    <reaction evidence="1">
        <text>ATP + protein L-histidine = ADP + protein N-phospho-L-histidine.</text>
        <dbReference type="EC" id="2.7.13.3"/>
    </reaction>
</comment>
<evidence type="ECO:0000313" key="11">
    <source>
        <dbReference type="Proteomes" id="UP000647587"/>
    </source>
</evidence>
<feature type="domain" description="PAC" evidence="9">
    <location>
        <begin position="808"/>
        <end position="866"/>
    </location>
</feature>
<proteinExistence type="predicted"/>
<dbReference type="RefSeq" id="WP_189005388.1">
    <property type="nucleotide sequence ID" value="NZ_BMPP01000004.1"/>
</dbReference>
<dbReference type="SMART" id="SM00065">
    <property type="entry name" value="GAF"/>
    <property type="match status" value="3"/>
</dbReference>
<dbReference type="InterPro" id="IPR029016">
    <property type="entry name" value="GAF-like_dom_sf"/>
</dbReference>
<keyword evidence="5" id="KW-0418">Kinase</keyword>
<evidence type="ECO:0000256" key="4">
    <source>
        <dbReference type="ARBA" id="ARBA00022679"/>
    </source>
</evidence>
<dbReference type="Gene3D" id="3.30.450.40">
    <property type="match status" value="3"/>
</dbReference>
<dbReference type="PROSITE" id="PS50109">
    <property type="entry name" value="HIS_KIN"/>
    <property type="match status" value="1"/>
</dbReference>
<dbReference type="InterPro" id="IPR000014">
    <property type="entry name" value="PAS"/>
</dbReference>
<dbReference type="CDD" id="cd00082">
    <property type="entry name" value="HisKA"/>
    <property type="match status" value="1"/>
</dbReference>
<dbReference type="Pfam" id="PF08447">
    <property type="entry name" value="PAS_3"/>
    <property type="match status" value="1"/>
</dbReference>
<dbReference type="SUPFAM" id="SSF55874">
    <property type="entry name" value="ATPase domain of HSP90 chaperone/DNA topoisomerase II/histidine kinase"/>
    <property type="match status" value="1"/>
</dbReference>
<dbReference type="InterPro" id="IPR013655">
    <property type="entry name" value="PAS_fold_3"/>
</dbReference>
<dbReference type="EC" id="2.7.13.3" evidence="2"/>
<evidence type="ECO:0000256" key="6">
    <source>
        <dbReference type="SAM" id="Coils"/>
    </source>
</evidence>
<evidence type="ECO:0000256" key="3">
    <source>
        <dbReference type="ARBA" id="ARBA00022553"/>
    </source>
</evidence>
<dbReference type="InterPro" id="IPR000700">
    <property type="entry name" value="PAS-assoc_C"/>
</dbReference>
<dbReference type="Gene3D" id="3.30.450.20">
    <property type="entry name" value="PAS domain"/>
    <property type="match status" value="4"/>
</dbReference>
<dbReference type="SMART" id="SM00387">
    <property type="entry name" value="HATPase_c"/>
    <property type="match status" value="1"/>
</dbReference>
<evidence type="ECO:0000256" key="1">
    <source>
        <dbReference type="ARBA" id="ARBA00000085"/>
    </source>
</evidence>
<feature type="domain" description="PAC" evidence="9">
    <location>
        <begin position="556"/>
        <end position="608"/>
    </location>
</feature>
<dbReference type="Pfam" id="PF02518">
    <property type="entry name" value="HATPase_c"/>
    <property type="match status" value="1"/>
</dbReference>
<dbReference type="SUPFAM" id="SSF55785">
    <property type="entry name" value="PYP-like sensor domain (PAS domain)"/>
    <property type="match status" value="4"/>
</dbReference>
<evidence type="ECO:0000256" key="2">
    <source>
        <dbReference type="ARBA" id="ARBA00012438"/>
    </source>
</evidence>
<sequence length="1276" mass="138892">MPLPPDRPTLAGMGADVASIKSLLDLCPTGAVLTDSSLRVLHINSALATLMNSDVHAARGQSLSGLLPGLPREVLDACEAALWRDQPQRDLRFDLISSEGPHAVRGRVTPVHDGHQQVAGLVVTFEDAAPATVEIDRLRRLQTITAALTRAVTANDVKAIILQQVVPATAAYAGSLIRVVDEATLYTLGTVGYDQTFELTWQRFPADEGFPGVAAIRARQPIFATLDDLQRDYVAVLPLLQPRTRAVAALPLMADGLVLGCLTLSFEQEGDIQADRQGHLLALAEVSSQALRRARQYDAEHAAHQRSALLAEAGTALAESLNVTATLERITTLAIQHVADWAAVFLPDDTGRMVVAAAAHPDPAKVGQLRWFLARLPHDPQASGSPAWVLQTGQAVLMPVVPPDIADAFPQSDLRDAFLALGQHSVINVPLTVQGRHIGVLGLATTHPSRTYGEADLELAQALAARAALALDNAQLHEAADHKEQRYRSLVDATRQAVWTNSPEGRMLGEQPGWAALTGQAQAEYEGYGWSDALHPEDHAPTLAAWQRAVATHSGFEMVHRVRGADGTYRHFHARAVPVLNADGSVREWVGVHTDITGQVDAQRTLQDLNALLEQRVQERTRALAESERRFRSIFDSQFQLIGLLEPDGTLIEANRTALDFAGVTLEDVVGRPFWTAPWWRYSDEVLQELRDALRRAASGETVRYDVDILDMNGQAATIDFSLKPVFGDQGQVILLIPEGRIISEERRLAAVLQAVVSSAPLILFALDRQGRYLLSDGAALATLGRQPNELIGQSAHEVYRQQPQVLEPMKRALVGEKVHEIGTMRGITLESWYQPLRDQRGQVNGMVGVAIDVTDRARAEQEREETRARAEVLAALGDALQVVSSPGEVVVQALETLGPALDVMALMVVPVDVQHMKAITVWGEVPDLVRGTMDREDRSLADTPVLARVVSTRRAVYLEDYGGAPERAPGLDGLACAVEPVLTSDGRVAGAVVAWRAGAGEWSGGQRDLLRRGAAALALALERAEVAANLQAQRDALQGANRELQRSNAELERFAFVASHDLQEPLRTIASFSELINLRYADVLDDRGRQYLSMVAGGTVRLKRLIDDLLVFSRLNAQRDPLRPVATESPINEALSHLSAAIQASGARITIGERPTVMGDGRELTQLFQNLIGNALKFCRPDTVPEVRLDIQDKGPVWHFQVRDNGIGIPPEYRERVFGMFQRLHTRDQYDGTGLGLAIVRKIVERNGGEVWLDSTPGVGTTVHFTLLKADGADA</sequence>
<dbReference type="Gene3D" id="1.10.287.130">
    <property type="match status" value="1"/>
</dbReference>
<dbReference type="Pfam" id="PF01590">
    <property type="entry name" value="GAF"/>
    <property type="match status" value="1"/>
</dbReference>
<dbReference type="InterPro" id="IPR003661">
    <property type="entry name" value="HisK_dim/P_dom"/>
</dbReference>
<dbReference type="EMBL" id="BMPP01000004">
    <property type="protein sequence ID" value="GGK19645.1"/>
    <property type="molecule type" value="Genomic_DNA"/>
</dbReference>
<dbReference type="SMART" id="SM00086">
    <property type="entry name" value="PAC"/>
    <property type="match status" value="3"/>
</dbReference>
<keyword evidence="3" id="KW-0597">Phosphoprotein</keyword>
<dbReference type="InterPro" id="IPR013656">
    <property type="entry name" value="PAS_4"/>
</dbReference>
<dbReference type="SMART" id="SM00388">
    <property type="entry name" value="HisKA"/>
    <property type="match status" value="1"/>
</dbReference>
<feature type="domain" description="Histidine kinase" evidence="7">
    <location>
        <begin position="1058"/>
        <end position="1272"/>
    </location>
</feature>
<dbReference type="InterPro" id="IPR003594">
    <property type="entry name" value="HATPase_dom"/>
</dbReference>
<evidence type="ECO:0000256" key="5">
    <source>
        <dbReference type="ARBA" id="ARBA00022777"/>
    </source>
</evidence>
<dbReference type="Pfam" id="PF00512">
    <property type="entry name" value="HisKA"/>
    <property type="match status" value="1"/>
</dbReference>
<dbReference type="InterPro" id="IPR001610">
    <property type="entry name" value="PAC"/>
</dbReference>
<dbReference type="InterPro" id="IPR035965">
    <property type="entry name" value="PAS-like_dom_sf"/>
</dbReference>
<comment type="caution">
    <text evidence="10">The sequence shown here is derived from an EMBL/GenBank/DDBJ whole genome shotgun (WGS) entry which is preliminary data.</text>
</comment>
<dbReference type="PROSITE" id="PS50113">
    <property type="entry name" value="PAC"/>
    <property type="match status" value="2"/>
</dbReference>
<dbReference type="InterPro" id="IPR004358">
    <property type="entry name" value="Sig_transdc_His_kin-like_C"/>
</dbReference>
<keyword evidence="4" id="KW-0808">Transferase</keyword>
<dbReference type="Pfam" id="PF13185">
    <property type="entry name" value="GAF_2"/>
    <property type="match status" value="1"/>
</dbReference>
<evidence type="ECO:0000259" key="8">
    <source>
        <dbReference type="PROSITE" id="PS50112"/>
    </source>
</evidence>
<organism evidence="10 11">
    <name type="scientific">Deinococcus malanensis</name>
    <dbReference type="NCBI Taxonomy" id="1706855"/>
    <lineage>
        <taxon>Bacteria</taxon>
        <taxon>Thermotogati</taxon>
        <taxon>Deinococcota</taxon>
        <taxon>Deinococci</taxon>
        <taxon>Deinococcales</taxon>
        <taxon>Deinococcaceae</taxon>
        <taxon>Deinococcus</taxon>
    </lineage>
</organism>
<dbReference type="InterPro" id="IPR036890">
    <property type="entry name" value="HATPase_C_sf"/>
</dbReference>
<feature type="coiled-coil region" evidence="6">
    <location>
        <begin position="1024"/>
        <end position="1055"/>
    </location>
</feature>
<evidence type="ECO:0000259" key="9">
    <source>
        <dbReference type="PROSITE" id="PS50113"/>
    </source>
</evidence>
<evidence type="ECO:0000259" key="7">
    <source>
        <dbReference type="PROSITE" id="PS50109"/>
    </source>
</evidence>